<feature type="transmembrane region" description="Helical" evidence="1">
    <location>
        <begin position="7"/>
        <end position="26"/>
    </location>
</feature>
<dbReference type="KEGG" id="ocn:CUC15_12025"/>
<keyword evidence="1" id="KW-0812">Transmembrane</keyword>
<feature type="transmembrane region" description="Helical" evidence="1">
    <location>
        <begin position="107"/>
        <end position="126"/>
    </location>
</feature>
<sequence>MKKQNALLAYILIGVGLFFLLKQLKIPVLTDFYSWQTLLIVVGLALLIHGYSAKHYQNLFSGTVVLGIGIHLHGLAHYSFWIDHWAVYILIVGIAFIIQYTKSKKGLFPGLLLILLSVLLIFSNQLSIQFKWLYDIIHIIERFWPIILIVIGFYLLKKKK</sequence>
<dbReference type="OrthoDB" id="2989824at2"/>
<dbReference type="Pfam" id="PF18917">
    <property type="entry name" value="LiaI-LiaF-like_TM1"/>
    <property type="match status" value="1"/>
</dbReference>
<dbReference type="RefSeq" id="WP_114916894.1">
    <property type="nucleotide sequence ID" value="NZ_CP024848.1"/>
</dbReference>
<feature type="transmembrane region" description="Helical" evidence="1">
    <location>
        <begin position="32"/>
        <end position="51"/>
    </location>
</feature>
<feature type="domain" description="LiaI-LiaF-like transmembrane region" evidence="2">
    <location>
        <begin position="8"/>
        <end position="47"/>
    </location>
</feature>
<dbReference type="AlphaFoldDB" id="A0A345PHX6"/>
<dbReference type="InterPro" id="IPR043726">
    <property type="entry name" value="LiaI-LiaF-like_TM1"/>
</dbReference>
<protein>
    <recommendedName>
        <fullName evidence="2">LiaI-LiaF-like transmembrane region domain-containing protein</fullName>
    </recommendedName>
</protein>
<evidence type="ECO:0000313" key="3">
    <source>
        <dbReference type="EMBL" id="AXI09606.1"/>
    </source>
</evidence>
<proteinExistence type="predicted"/>
<feature type="transmembrane region" description="Helical" evidence="1">
    <location>
        <begin position="132"/>
        <end position="156"/>
    </location>
</feature>
<feature type="transmembrane region" description="Helical" evidence="1">
    <location>
        <begin position="58"/>
        <end position="76"/>
    </location>
</feature>
<name>A0A345PHX6_9BACI</name>
<keyword evidence="4" id="KW-1185">Reference proteome</keyword>
<keyword evidence="1" id="KW-1133">Transmembrane helix</keyword>
<evidence type="ECO:0000259" key="2">
    <source>
        <dbReference type="Pfam" id="PF18917"/>
    </source>
</evidence>
<keyword evidence="1" id="KW-0472">Membrane</keyword>
<evidence type="ECO:0000256" key="1">
    <source>
        <dbReference type="SAM" id="Phobius"/>
    </source>
</evidence>
<reference evidence="4" key="1">
    <citation type="submission" date="2017-11" db="EMBL/GenBank/DDBJ databases">
        <authorList>
            <person name="Zhu W."/>
        </authorList>
    </citation>
    <scope>NUCLEOTIDE SEQUENCE [LARGE SCALE GENOMIC DNA]</scope>
    <source>
        <strain evidence="4">160</strain>
    </source>
</reference>
<accession>A0A345PHX6</accession>
<gene>
    <name evidence="3" type="ORF">CUC15_12025</name>
</gene>
<dbReference type="EMBL" id="CP024848">
    <property type="protein sequence ID" value="AXI09606.1"/>
    <property type="molecule type" value="Genomic_DNA"/>
</dbReference>
<dbReference type="Proteomes" id="UP000253908">
    <property type="component" value="Chromosome"/>
</dbReference>
<evidence type="ECO:0000313" key="4">
    <source>
        <dbReference type="Proteomes" id="UP000253908"/>
    </source>
</evidence>
<feature type="transmembrane region" description="Helical" evidence="1">
    <location>
        <begin position="82"/>
        <end position="100"/>
    </location>
</feature>
<organism evidence="3 4">
    <name type="scientific">Oceanobacillus zhaokaii</name>
    <dbReference type="NCBI Taxonomy" id="2052660"/>
    <lineage>
        <taxon>Bacteria</taxon>
        <taxon>Bacillati</taxon>
        <taxon>Bacillota</taxon>
        <taxon>Bacilli</taxon>
        <taxon>Bacillales</taxon>
        <taxon>Bacillaceae</taxon>
        <taxon>Oceanobacillus</taxon>
    </lineage>
</organism>